<organism evidence="1 2">
    <name type="scientific">Absidia repens</name>
    <dbReference type="NCBI Taxonomy" id="90262"/>
    <lineage>
        <taxon>Eukaryota</taxon>
        <taxon>Fungi</taxon>
        <taxon>Fungi incertae sedis</taxon>
        <taxon>Mucoromycota</taxon>
        <taxon>Mucoromycotina</taxon>
        <taxon>Mucoromycetes</taxon>
        <taxon>Mucorales</taxon>
        <taxon>Cunninghamellaceae</taxon>
        <taxon>Absidia</taxon>
    </lineage>
</organism>
<reference evidence="1 2" key="1">
    <citation type="submission" date="2016-07" db="EMBL/GenBank/DDBJ databases">
        <title>Pervasive Adenine N6-methylation of Active Genes in Fungi.</title>
        <authorList>
            <consortium name="DOE Joint Genome Institute"/>
            <person name="Mondo S.J."/>
            <person name="Dannebaum R.O."/>
            <person name="Kuo R.C."/>
            <person name="Labutti K."/>
            <person name="Haridas S."/>
            <person name="Kuo A."/>
            <person name="Salamov A."/>
            <person name="Ahrendt S.R."/>
            <person name="Lipzen A."/>
            <person name="Sullivan W."/>
            <person name="Andreopoulos W.B."/>
            <person name="Clum A."/>
            <person name="Lindquist E."/>
            <person name="Daum C."/>
            <person name="Ramamoorthy G.K."/>
            <person name="Gryganskyi A."/>
            <person name="Culley D."/>
            <person name="Magnuson J.K."/>
            <person name="James T.Y."/>
            <person name="O'Malley M.A."/>
            <person name="Stajich J.E."/>
            <person name="Spatafora J.W."/>
            <person name="Visel A."/>
            <person name="Grigoriev I.V."/>
        </authorList>
    </citation>
    <scope>NUCLEOTIDE SEQUENCE [LARGE SCALE GENOMIC DNA]</scope>
    <source>
        <strain evidence="1 2">NRRL 1336</strain>
    </source>
</reference>
<protein>
    <recommendedName>
        <fullName evidence="3">IMS import disulfide relay-system CHCH-CHCH-like Cx9C domain-containing protein</fullName>
    </recommendedName>
</protein>
<evidence type="ECO:0008006" key="3">
    <source>
        <dbReference type="Google" id="ProtNLM"/>
    </source>
</evidence>
<dbReference type="EMBL" id="MCGE01000017">
    <property type="protein sequence ID" value="ORZ13251.1"/>
    <property type="molecule type" value="Genomic_DNA"/>
</dbReference>
<dbReference type="InterPro" id="IPR009069">
    <property type="entry name" value="Cys_alpha_HP_mot_SF"/>
</dbReference>
<evidence type="ECO:0000313" key="1">
    <source>
        <dbReference type="EMBL" id="ORZ13251.1"/>
    </source>
</evidence>
<dbReference type="STRING" id="90262.A0A1X2IBG5"/>
<dbReference type="PROSITE" id="PS51808">
    <property type="entry name" value="CHCH"/>
    <property type="match status" value="1"/>
</dbReference>
<dbReference type="PANTHER" id="PTHR34561:SF1">
    <property type="entry name" value="NADH DEHYDROGENASE [UBIQUINONE] 1 ALPHA SUBCOMPLEX ASSEMBLY FACTOR 8"/>
    <property type="match status" value="1"/>
</dbReference>
<name>A0A1X2IBG5_9FUNG</name>
<dbReference type="GO" id="GO:0032981">
    <property type="term" value="P:mitochondrial respiratory chain complex I assembly"/>
    <property type="evidence" value="ECO:0007669"/>
    <property type="project" value="InterPro"/>
</dbReference>
<dbReference type="InterPro" id="IPR034595">
    <property type="entry name" value="NDUFAF8"/>
</dbReference>
<proteinExistence type="predicted"/>
<keyword evidence="2" id="KW-1185">Reference proteome</keyword>
<sequence length="58" mass="6436">MKNKGVALLAKGVATCPSQSAAYGKCIALNYKDAHKDMCAQEFQAFKQCVEKVVKRKW</sequence>
<comment type="caution">
    <text evidence="1">The sequence shown here is derived from an EMBL/GenBank/DDBJ whole genome shotgun (WGS) entry which is preliminary data.</text>
</comment>
<dbReference type="PANTHER" id="PTHR34561">
    <property type="entry name" value="NADH DEHYDROGENASE [UBIQUINONE] 1 ALPHA SUBCOMPLEX ASSEMBLY FACTOR 8"/>
    <property type="match status" value="1"/>
</dbReference>
<dbReference type="Gene3D" id="1.10.287.2900">
    <property type="match status" value="1"/>
</dbReference>
<dbReference type="OrthoDB" id="3821113at2759"/>
<dbReference type="GO" id="GO:0005739">
    <property type="term" value="C:mitochondrion"/>
    <property type="evidence" value="ECO:0007669"/>
    <property type="project" value="InterPro"/>
</dbReference>
<gene>
    <name evidence="1" type="ORF">BCR42DRAFT_355596</name>
</gene>
<dbReference type="SUPFAM" id="SSF47072">
    <property type="entry name" value="Cysteine alpha-hairpin motif"/>
    <property type="match status" value="1"/>
</dbReference>
<dbReference type="AlphaFoldDB" id="A0A1X2IBG5"/>
<evidence type="ECO:0000313" key="2">
    <source>
        <dbReference type="Proteomes" id="UP000193560"/>
    </source>
</evidence>
<accession>A0A1X2IBG5</accession>
<dbReference type="Proteomes" id="UP000193560">
    <property type="component" value="Unassembled WGS sequence"/>
</dbReference>